<organism evidence="1 2">
    <name type="scientific">Clostridium gasigenes</name>
    <dbReference type="NCBI Taxonomy" id="94869"/>
    <lineage>
        <taxon>Bacteria</taxon>
        <taxon>Bacillati</taxon>
        <taxon>Bacillota</taxon>
        <taxon>Clostridia</taxon>
        <taxon>Eubacteriales</taxon>
        <taxon>Clostridiaceae</taxon>
        <taxon>Clostridium</taxon>
    </lineage>
</organism>
<dbReference type="RefSeq" id="WP_175490919.1">
    <property type="nucleotide sequence ID" value="NZ_FNJM01000023.1"/>
</dbReference>
<keyword evidence="2" id="KW-1185">Reference proteome</keyword>
<evidence type="ECO:0000313" key="2">
    <source>
        <dbReference type="Proteomes" id="UP000198597"/>
    </source>
</evidence>
<dbReference type="EMBL" id="FNJM01000023">
    <property type="protein sequence ID" value="SDP83737.1"/>
    <property type="molecule type" value="Genomic_DNA"/>
</dbReference>
<proteinExistence type="predicted"/>
<sequence>MCLTHIKKLEVPEEYSREDKNTNGISDPIDLNNLKGKEMSKTSPFLINI</sequence>
<accession>A0A1H0VZ06</accession>
<evidence type="ECO:0000313" key="1">
    <source>
        <dbReference type="EMBL" id="SDP83737.1"/>
    </source>
</evidence>
<reference evidence="1 2" key="1">
    <citation type="submission" date="2016-10" db="EMBL/GenBank/DDBJ databases">
        <authorList>
            <person name="de Groot N.N."/>
        </authorList>
    </citation>
    <scope>NUCLEOTIDE SEQUENCE [LARGE SCALE GENOMIC DNA]</scope>
    <source>
        <strain evidence="1 2">DSM 12272</strain>
    </source>
</reference>
<protein>
    <submittedName>
        <fullName evidence="1">Uncharacterized protein</fullName>
    </submittedName>
</protein>
<name>A0A1H0VZ06_9CLOT</name>
<dbReference type="AlphaFoldDB" id="A0A1H0VZ06"/>
<dbReference type="Proteomes" id="UP000198597">
    <property type="component" value="Unassembled WGS sequence"/>
</dbReference>
<gene>
    <name evidence="1" type="ORF">SAMN04488529_1239</name>
</gene>